<dbReference type="HOGENOM" id="CLU_2108677_0_0_1"/>
<evidence type="ECO:0000313" key="1">
    <source>
        <dbReference type="EMBL" id="GAD94268.1"/>
    </source>
</evidence>
<accession>V5FQI9</accession>
<dbReference type="Proteomes" id="UP000018001">
    <property type="component" value="Unassembled WGS sequence"/>
</dbReference>
<protein>
    <submittedName>
        <fullName evidence="1">Uncharacterized protein</fullName>
    </submittedName>
</protein>
<gene>
    <name evidence="1" type="ORF">PVAR5_2892</name>
</gene>
<evidence type="ECO:0000313" key="2">
    <source>
        <dbReference type="Proteomes" id="UP000018001"/>
    </source>
</evidence>
<name>V5FQI9_BYSSN</name>
<proteinExistence type="predicted"/>
<dbReference type="InParanoid" id="V5FQI9"/>
<dbReference type="EMBL" id="BAUL01000085">
    <property type="protein sequence ID" value="GAD94268.1"/>
    <property type="molecule type" value="Genomic_DNA"/>
</dbReference>
<comment type="caution">
    <text evidence="1">The sequence shown here is derived from an EMBL/GenBank/DDBJ whole genome shotgun (WGS) entry which is preliminary data.</text>
</comment>
<organism evidence="1 2">
    <name type="scientific">Byssochlamys spectabilis (strain No. 5 / NBRC 109023)</name>
    <name type="common">Paecilomyces variotii</name>
    <dbReference type="NCBI Taxonomy" id="1356009"/>
    <lineage>
        <taxon>Eukaryota</taxon>
        <taxon>Fungi</taxon>
        <taxon>Dikarya</taxon>
        <taxon>Ascomycota</taxon>
        <taxon>Pezizomycotina</taxon>
        <taxon>Eurotiomycetes</taxon>
        <taxon>Eurotiomycetidae</taxon>
        <taxon>Eurotiales</taxon>
        <taxon>Thermoascaceae</taxon>
        <taxon>Paecilomyces</taxon>
    </lineage>
</organism>
<sequence>MEEEVGAIVFWEYAASEVSDPSDRVVISLGWEAFPLMPRSGKVQRRRRESPRGRPHPAVSLAAWRGEQRAAESLGDFCSARGWLVAGHVQEILPVVFQLDGSRDANQPRGAGDNT</sequence>
<dbReference type="AlphaFoldDB" id="V5FQI9"/>
<keyword evidence="2" id="KW-1185">Reference proteome</keyword>
<reference evidence="2" key="1">
    <citation type="journal article" date="2014" name="Genome Announc.">
        <title>Draft genome sequence of the formaldehyde-resistant fungus Byssochlamys spectabilis No. 5 (anamorph Paecilomyces variotii No. 5) (NBRC109023).</title>
        <authorList>
            <person name="Oka T."/>
            <person name="Ekino K."/>
            <person name="Fukuda K."/>
            <person name="Nomura Y."/>
        </authorList>
    </citation>
    <scope>NUCLEOTIDE SEQUENCE [LARGE SCALE GENOMIC DNA]</scope>
    <source>
        <strain evidence="2">No. 5 / NBRC 109023</strain>
    </source>
</reference>